<organism evidence="1 2">
    <name type="scientific">Candidatus Nitrospira nitrosa</name>
    <dbReference type="NCBI Taxonomy" id="1742972"/>
    <lineage>
        <taxon>Bacteria</taxon>
        <taxon>Pseudomonadati</taxon>
        <taxon>Nitrospirota</taxon>
        <taxon>Nitrospiria</taxon>
        <taxon>Nitrospirales</taxon>
        <taxon>Nitrospiraceae</taxon>
        <taxon>Nitrospira</taxon>
    </lineage>
</organism>
<protein>
    <recommendedName>
        <fullName evidence="3">Alcohol dehydrogenase</fullName>
    </recommendedName>
</protein>
<evidence type="ECO:0000313" key="1">
    <source>
        <dbReference type="EMBL" id="CUS35905.1"/>
    </source>
</evidence>
<dbReference type="OrthoDB" id="9806940at2"/>
<keyword evidence="2" id="KW-1185">Reference proteome</keyword>
<proteinExistence type="predicted"/>
<evidence type="ECO:0000313" key="2">
    <source>
        <dbReference type="Proteomes" id="UP000199032"/>
    </source>
</evidence>
<dbReference type="STRING" id="1742972.COMA1_20506"/>
<dbReference type="AlphaFoldDB" id="A0A0S4LE49"/>
<dbReference type="Proteomes" id="UP000199032">
    <property type="component" value="Unassembled WGS sequence"/>
</dbReference>
<dbReference type="EMBL" id="CZQA01000008">
    <property type="protein sequence ID" value="CUS35905.1"/>
    <property type="molecule type" value="Genomic_DNA"/>
</dbReference>
<reference evidence="1 2" key="1">
    <citation type="submission" date="2015-10" db="EMBL/GenBank/DDBJ databases">
        <authorList>
            <person name="Gilbert D.G."/>
        </authorList>
    </citation>
    <scope>NUCLEOTIDE SEQUENCE [LARGE SCALE GENOMIC DNA]</scope>
    <source>
        <strain evidence="1">COMA1</strain>
    </source>
</reference>
<evidence type="ECO:0008006" key="3">
    <source>
        <dbReference type="Google" id="ProtNLM"/>
    </source>
</evidence>
<name>A0A0S4LE49_9BACT</name>
<gene>
    <name evidence="1" type="ORF">COMA1_20506</name>
</gene>
<sequence length="69" mass="7558">MLDNNRDAFGERVIRSVTANTTQNGIDLLREAAAIPIKPHTVRFPLEEVNHALQKLKAGSFQGAAVLTM</sequence>
<accession>A0A0S4LE49</accession>
<dbReference type="RefSeq" id="WP_090748404.1">
    <property type="nucleotide sequence ID" value="NZ_CZQA01000008.1"/>
</dbReference>